<dbReference type="Gene3D" id="3.30.200.20">
    <property type="entry name" value="Phosphorylase Kinase, domain 1"/>
    <property type="match status" value="1"/>
</dbReference>
<gene>
    <name evidence="2" type="ORF">Cni_G06502</name>
</gene>
<dbReference type="InterPro" id="IPR011009">
    <property type="entry name" value="Kinase-like_dom_sf"/>
</dbReference>
<dbReference type="GO" id="GO:0004672">
    <property type="term" value="F:protein kinase activity"/>
    <property type="evidence" value="ECO:0007669"/>
    <property type="project" value="InterPro"/>
</dbReference>
<accession>A0AAQ3Q6L6</accession>
<dbReference type="EMBL" id="CP136891">
    <property type="protein sequence ID" value="WOK97794.1"/>
    <property type="molecule type" value="Genomic_DNA"/>
</dbReference>
<dbReference type="InterPro" id="IPR000719">
    <property type="entry name" value="Prot_kinase_dom"/>
</dbReference>
<sequence>MALRPTAIYNADEQGILEEISNAKEASTFVLGKSGIGIVYKVVLDDGLTLAVRRLGEGGSQRFKEFQTEVESIGKVRHSNIVTLKAYYWLIDEKLFIYDYIAYGNLATAIHVGLRGCYVALGPTLARSFPANVVAIVTWELTAKFLGIRKGSLIPPSAS</sequence>
<dbReference type="Pfam" id="PF07714">
    <property type="entry name" value="PK_Tyr_Ser-Thr"/>
    <property type="match status" value="1"/>
</dbReference>
<dbReference type="SUPFAM" id="SSF56112">
    <property type="entry name" value="Protein kinase-like (PK-like)"/>
    <property type="match status" value="1"/>
</dbReference>
<dbReference type="GO" id="GO:0005524">
    <property type="term" value="F:ATP binding"/>
    <property type="evidence" value="ECO:0007669"/>
    <property type="project" value="InterPro"/>
</dbReference>
<reference evidence="2 3" key="1">
    <citation type="submission" date="2023-10" db="EMBL/GenBank/DDBJ databases">
        <title>Chromosome-scale genome assembly provides insights into flower coloration mechanisms of Canna indica.</title>
        <authorList>
            <person name="Li C."/>
        </authorList>
    </citation>
    <scope>NUCLEOTIDE SEQUENCE [LARGE SCALE GENOMIC DNA]</scope>
    <source>
        <tissue evidence="2">Flower</tissue>
    </source>
</reference>
<dbReference type="Proteomes" id="UP001327560">
    <property type="component" value="Chromosome 2"/>
</dbReference>
<keyword evidence="3" id="KW-1185">Reference proteome</keyword>
<name>A0AAQ3Q6L6_9LILI</name>
<dbReference type="AlphaFoldDB" id="A0AAQ3Q6L6"/>
<protein>
    <recommendedName>
        <fullName evidence="1">Protein kinase domain-containing protein</fullName>
    </recommendedName>
</protein>
<organism evidence="2 3">
    <name type="scientific">Canna indica</name>
    <name type="common">Indian-shot</name>
    <dbReference type="NCBI Taxonomy" id="4628"/>
    <lineage>
        <taxon>Eukaryota</taxon>
        <taxon>Viridiplantae</taxon>
        <taxon>Streptophyta</taxon>
        <taxon>Embryophyta</taxon>
        <taxon>Tracheophyta</taxon>
        <taxon>Spermatophyta</taxon>
        <taxon>Magnoliopsida</taxon>
        <taxon>Liliopsida</taxon>
        <taxon>Zingiberales</taxon>
        <taxon>Cannaceae</taxon>
        <taxon>Canna</taxon>
    </lineage>
</organism>
<evidence type="ECO:0000313" key="3">
    <source>
        <dbReference type="Proteomes" id="UP001327560"/>
    </source>
</evidence>
<dbReference type="PROSITE" id="PS50011">
    <property type="entry name" value="PROTEIN_KINASE_DOM"/>
    <property type="match status" value="1"/>
</dbReference>
<feature type="domain" description="Protein kinase" evidence="1">
    <location>
        <begin position="25"/>
        <end position="159"/>
    </location>
</feature>
<dbReference type="PANTHER" id="PTHR48007:SF83">
    <property type="entry name" value="PROTEIN KINASE DOMAIN-CONTAINING PROTEIN"/>
    <property type="match status" value="1"/>
</dbReference>
<dbReference type="PANTHER" id="PTHR48007">
    <property type="entry name" value="LEUCINE-RICH REPEAT RECEPTOR-LIKE PROTEIN KINASE PXC1"/>
    <property type="match status" value="1"/>
</dbReference>
<evidence type="ECO:0000313" key="2">
    <source>
        <dbReference type="EMBL" id="WOK97794.1"/>
    </source>
</evidence>
<dbReference type="InterPro" id="IPR001245">
    <property type="entry name" value="Ser-Thr/Tyr_kinase_cat_dom"/>
</dbReference>
<proteinExistence type="predicted"/>
<dbReference type="InterPro" id="IPR046959">
    <property type="entry name" value="PRK1-6/SRF4-like"/>
</dbReference>
<evidence type="ECO:0000259" key="1">
    <source>
        <dbReference type="PROSITE" id="PS50011"/>
    </source>
</evidence>